<evidence type="ECO:0000313" key="5">
    <source>
        <dbReference type="Proteomes" id="UP000700706"/>
    </source>
</evidence>
<dbReference type="InterPro" id="IPR055170">
    <property type="entry name" value="GFO_IDH_MocA-like_dom"/>
</dbReference>
<proteinExistence type="predicted"/>
<evidence type="ECO:0000259" key="3">
    <source>
        <dbReference type="Pfam" id="PF22725"/>
    </source>
</evidence>
<sequence length="358" mass="39226">MTDITYNFEYERRLKACFIGAGGHSYRNIYPSLRYAPVDLAAVCDVDGGRAAQYAQLFGAGRSYTDHREMLAAEKPEVVFIVTAYHPDGRVQATGLAQDVLAAGAHVWMEKPTAASLAEVRDLAAASERHGRFVMTGLKKMFFPTIEKLKSIIDSPEFGRVSSIAVRYPQALPPPERRGDLVAMQSFLDHIYHPAAILLHLMGPVDRMSYEWEPENGAAVVSLRFKSGAIGSLHFAAGQSGTSPLERVEVIGNRANAVVENGIKLTYYRRAALPAYGRAASFIQGDHEAPIVWEPECSLGQLYNNNLFYLGYVPEILHFCDSVLSGTPPAKGTLQDAARIMALFEAFQRTPAGVTVSL</sequence>
<dbReference type="Gene3D" id="3.30.360.10">
    <property type="entry name" value="Dihydrodipicolinate Reductase, domain 2"/>
    <property type="match status" value="1"/>
</dbReference>
<organism evidence="4 5">
    <name type="scientific">Inquilinus limosus</name>
    <dbReference type="NCBI Taxonomy" id="171674"/>
    <lineage>
        <taxon>Bacteria</taxon>
        <taxon>Pseudomonadati</taxon>
        <taxon>Pseudomonadota</taxon>
        <taxon>Alphaproteobacteria</taxon>
        <taxon>Rhodospirillales</taxon>
        <taxon>Rhodospirillaceae</taxon>
        <taxon>Inquilinus</taxon>
    </lineage>
</organism>
<dbReference type="PANTHER" id="PTHR43818">
    <property type="entry name" value="BCDNA.GH03377"/>
    <property type="match status" value="1"/>
</dbReference>
<feature type="domain" description="GFO/IDH/MocA-like oxidoreductase" evidence="3">
    <location>
        <begin position="147"/>
        <end position="255"/>
    </location>
</feature>
<gene>
    <name evidence="4" type="ORF">JF625_25940</name>
</gene>
<dbReference type="Pfam" id="PF22725">
    <property type="entry name" value="GFO_IDH_MocA_C3"/>
    <property type="match status" value="1"/>
</dbReference>
<dbReference type="EMBL" id="JAEKLZ010000426">
    <property type="protein sequence ID" value="MBW8728573.1"/>
    <property type="molecule type" value="Genomic_DNA"/>
</dbReference>
<protein>
    <submittedName>
        <fullName evidence="4">Gfo/Idh/MocA family oxidoreductase</fullName>
    </submittedName>
</protein>
<dbReference type="Pfam" id="PF01408">
    <property type="entry name" value="GFO_IDH_MocA"/>
    <property type="match status" value="1"/>
</dbReference>
<dbReference type="Gene3D" id="3.40.50.720">
    <property type="entry name" value="NAD(P)-binding Rossmann-like Domain"/>
    <property type="match status" value="1"/>
</dbReference>
<dbReference type="InterPro" id="IPR036291">
    <property type="entry name" value="NAD(P)-bd_dom_sf"/>
</dbReference>
<dbReference type="GO" id="GO:0000166">
    <property type="term" value="F:nucleotide binding"/>
    <property type="evidence" value="ECO:0007669"/>
    <property type="project" value="InterPro"/>
</dbReference>
<dbReference type="SUPFAM" id="SSF55347">
    <property type="entry name" value="Glyceraldehyde-3-phosphate dehydrogenase-like, C-terminal domain"/>
    <property type="match status" value="1"/>
</dbReference>
<reference evidence="4" key="1">
    <citation type="submission" date="2020-06" db="EMBL/GenBank/DDBJ databases">
        <title>Stable isotope informed genome-resolved metagenomics uncovers potential trophic interactions in rhizosphere soil.</title>
        <authorList>
            <person name="Starr E.P."/>
            <person name="Shi S."/>
            <person name="Blazewicz S.J."/>
            <person name="Koch B.J."/>
            <person name="Probst A.J."/>
            <person name="Hungate B.A."/>
            <person name="Pett-Ridge J."/>
            <person name="Firestone M.K."/>
            <person name="Banfield J.F."/>
        </authorList>
    </citation>
    <scope>NUCLEOTIDE SEQUENCE</scope>
    <source>
        <strain evidence="4">YM_69_17</strain>
    </source>
</reference>
<accession>A0A952KFR5</accession>
<dbReference type="GO" id="GO:0016491">
    <property type="term" value="F:oxidoreductase activity"/>
    <property type="evidence" value="ECO:0007669"/>
    <property type="project" value="UniProtKB-KW"/>
</dbReference>
<evidence type="ECO:0000313" key="4">
    <source>
        <dbReference type="EMBL" id="MBW8728573.1"/>
    </source>
</evidence>
<keyword evidence="1" id="KW-0560">Oxidoreductase</keyword>
<evidence type="ECO:0000259" key="2">
    <source>
        <dbReference type="Pfam" id="PF01408"/>
    </source>
</evidence>
<evidence type="ECO:0000256" key="1">
    <source>
        <dbReference type="ARBA" id="ARBA00023002"/>
    </source>
</evidence>
<dbReference type="SUPFAM" id="SSF51735">
    <property type="entry name" value="NAD(P)-binding Rossmann-fold domains"/>
    <property type="match status" value="1"/>
</dbReference>
<dbReference type="InterPro" id="IPR050463">
    <property type="entry name" value="Gfo/Idh/MocA_oxidrdct_glycsds"/>
</dbReference>
<dbReference type="Proteomes" id="UP000700706">
    <property type="component" value="Unassembled WGS sequence"/>
</dbReference>
<comment type="caution">
    <text evidence="4">The sequence shown here is derived from an EMBL/GenBank/DDBJ whole genome shotgun (WGS) entry which is preliminary data.</text>
</comment>
<name>A0A952KFR5_9PROT</name>
<dbReference type="PANTHER" id="PTHR43818:SF11">
    <property type="entry name" value="BCDNA.GH03377"/>
    <property type="match status" value="1"/>
</dbReference>
<dbReference type="InterPro" id="IPR000683">
    <property type="entry name" value="Gfo/Idh/MocA-like_OxRdtase_N"/>
</dbReference>
<dbReference type="AlphaFoldDB" id="A0A952KFR5"/>
<feature type="domain" description="Gfo/Idh/MocA-like oxidoreductase N-terminal" evidence="2">
    <location>
        <begin position="16"/>
        <end position="137"/>
    </location>
</feature>